<dbReference type="SMART" id="SM00267">
    <property type="entry name" value="GGDEF"/>
    <property type="match status" value="1"/>
</dbReference>
<evidence type="ECO:0000256" key="5">
    <source>
        <dbReference type="ARBA" id="ARBA00023136"/>
    </source>
</evidence>
<dbReference type="InterPro" id="IPR050469">
    <property type="entry name" value="Diguanylate_Cyclase"/>
</dbReference>
<dbReference type="FunFam" id="3.30.70.270:FF:000001">
    <property type="entry name" value="Diguanylate cyclase domain protein"/>
    <property type="match status" value="1"/>
</dbReference>
<dbReference type="InterPro" id="IPR033463">
    <property type="entry name" value="sCache_3"/>
</dbReference>
<reference evidence="8 9" key="1">
    <citation type="submission" date="2017-10" db="EMBL/GenBank/DDBJ databases">
        <title>Resolving the taxonomy of Roseburia spp., Eubacterium rectale and Agathobacter spp. through phylogenomic analysis.</title>
        <authorList>
            <person name="Sheridan P.O."/>
            <person name="Walker A.W."/>
            <person name="Duncan S.H."/>
            <person name="Scott K.P."/>
            <person name="Toole P.W.O."/>
            <person name="Luis P."/>
            <person name="Flint H.J."/>
        </authorList>
    </citation>
    <scope>NUCLEOTIDE SEQUENCE [LARGE SCALE GENOMIC DNA]</scope>
    <source>
        <strain evidence="8 9">JK626</strain>
    </source>
</reference>
<dbReference type="GO" id="GO:0005886">
    <property type="term" value="C:plasma membrane"/>
    <property type="evidence" value="ECO:0007669"/>
    <property type="project" value="UniProtKB-SubCell"/>
</dbReference>
<dbReference type="SUPFAM" id="SSF55073">
    <property type="entry name" value="Nucleotide cyclase"/>
    <property type="match status" value="1"/>
</dbReference>
<evidence type="ECO:0000313" key="9">
    <source>
        <dbReference type="Proteomes" id="UP000225889"/>
    </source>
</evidence>
<comment type="subcellular location">
    <subcellularLocation>
        <location evidence="1">Cell membrane</location>
        <topology evidence="1">Multi-pass membrane protein</topology>
    </subcellularLocation>
</comment>
<dbReference type="EMBL" id="PDYF01000083">
    <property type="protein sequence ID" value="PHU33604.1"/>
    <property type="molecule type" value="Genomic_DNA"/>
</dbReference>
<comment type="caution">
    <text evidence="8">The sequence shown here is derived from an EMBL/GenBank/DDBJ whole genome shotgun (WGS) entry which is preliminary data.</text>
</comment>
<dbReference type="Gene3D" id="3.30.70.270">
    <property type="match status" value="1"/>
</dbReference>
<dbReference type="Proteomes" id="UP000225889">
    <property type="component" value="Unassembled WGS sequence"/>
</dbReference>
<protein>
    <recommendedName>
        <fullName evidence="7">GGDEF domain-containing protein</fullName>
    </recommendedName>
</protein>
<dbReference type="InterPro" id="IPR043128">
    <property type="entry name" value="Rev_trsase/Diguanyl_cyclase"/>
</dbReference>
<evidence type="ECO:0000313" key="8">
    <source>
        <dbReference type="EMBL" id="PHU33604.1"/>
    </source>
</evidence>
<dbReference type="PANTHER" id="PTHR45138">
    <property type="entry name" value="REGULATORY COMPONENTS OF SENSORY TRANSDUCTION SYSTEM"/>
    <property type="match status" value="1"/>
</dbReference>
<evidence type="ECO:0000256" key="1">
    <source>
        <dbReference type="ARBA" id="ARBA00004651"/>
    </source>
</evidence>
<evidence type="ECO:0000256" key="2">
    <source>
        <dbReference type="ARBA" id="ARBA00022475"/>
    </source>
</evidence>
<evidence type="ECO:0000259" key="7">
    <source>
        <dbReference type="PROSITE" id="PS50887"/>
    </source>
</evidence>
<name>A0A2G3DRK8_9FIRM</name>
<evidence type="ECO:0000256" key="4">
    <source>
        <dbReference type="ARBA" id="ARBA00022989"/>
    </source>
</evidence>
<dbReference type="Pfam" id="PF17202">
    <property type="entry name" value="sCache_3_3"/>
    <property type="match status" value="1"/>
</dbReference>
<evidence type="ECO:0000256" key="3">
    <source>
        <dbReference type="ARBA" id="ARBA00022692"/>
    </source>
</evidence>
<dbReference type="AlphaFoldDB" id="A0A2G3DRK8"/>
<keyword evidence="5 6" id="KW-0472">Membrane</keyword>
<proteinExistence type="predicted"/>
<dbReference type="Pfam" id="PF00990">
    <property type="entry name" value="GGDEF"/>
    <property type="match status" value="1"/>
</dbReference>
<feature type="domain" description="GGDEF" evidence="7">
    <location>
        <begin position="301"/>
        <end position="429"/>
    </location>
</feature>
<dbReference type="NCBIfam" id="TIGR00254">
    <property type="entry name" value="GGDEF"/>
    <property type="match status" value="1"/>
</dbReference>
<feature type="transmembrane region" description="Helical" evidence="6">
    <location>
        <begin position="193"/>
        <end position="213"/>
    </location>
</feature>
<dbReference type="CDD" id="cd01949">
    <property type="entry name" value="GGDEF"/>
    <property type="match status" value="1"/>
</dbReference>
<dbReference type="RefSeq" id="WP_099392774.1">
    <property type="nucleotide sequence ID" value="NZ_PDYF01000083.1"/>
</dbReference>
<reference evidence="8 9" key="2">
    <citation type="submission" date="2017-10" db="EMBL/GenBank/DDBJ databases">
        <authorList>
            <person name="Banno H."/>
            <person name="Chua N.-H."/>
        </authorList>
    </citation>
    <scope>NUCLEOTIDE SEQUENCE [LARGE SCALE GENOMIC DNA]</scope>
    <source>
        <strain evidence="8 9">JK626</strain>
    </source>
</reference>
<evidence type="ECO:0000256" key="6">
    <source>
        <dbReference type="SAM" id="Phobius"/>
    </source>
</evidence>
<dbReference type="InterPro" id="IPR000160">
    <property type="entry name" value="GGDEF_dom"/>
</dbReference>
<dbReference type="Gene3D" id="6.10.340.10">
    <property type="match status" value="1"/>
</dbReference>
<dbReference type="GO" id="GO:0052621">
    <property type="term" value="F:diguanylate cyclase activity"/>
    <property type="evidence" value="ECO:0007669"/>
    <property type="project" value="TreeGrafter"/>
</dbReference>
<keyword evidence="3 6" id="KW-0812">Transmembrane</keyword>
<keyword evidence="2" id="KW-1003">Cell membrane</keyword>
<gene>
    <name evidence="8" type="ORF">CSX01_13795</name>
</gene>
<keyword evidence="4 6" id="KW-1133">Transmembrane helix</keyword>
<dbReference type="PROSITE" id="PS50887">
    <property type="entry name" value="GGDEF"/>
    <property type="match status" value="1"/>
</dbReference>
<dbReference type="PANTHER" id="PTHR45138:SF9">
    <property type="entry name" value="DIGUANYLATE CYCLASE DGCM-RELATED"/>
    <property type="match status" value="1"/>
</dbReference>
<organism evidence="8 9">
    <name type="scientific">Pseudobutyrivibrio ruminis</name>
    <dbReference type="NCBI Taxonomy" id="46206"/>
    <lineage>
        <taxon>Bacteria</taxon>
        <taxon>Bacillati</taxon>
        <taxon>Bacillota</taxon>
        <taxon>Clostridia</taxon>
        <taxon>Lachnospirales</taxon>
        <taxon>Lachnospiraceae</taxon>
        <taxon>Pseudobutyrivibrio</taxon>
    </lineage>
</organism>
<accession>A0A2G3DRK8</accession>
<sequence length="429" mass="48197">MKKKQFKNSLKTQMLRMTIVPLAIMTIVIVAVSGSIVKKAITDKIEDELISNAELVGFIFDKYYVGDFRVETNSETGEVDLYKGDEKLNGDDTLMKNLSDVLGIQISIFYNDTRIITTLSDEEGNSAMGTAAAAVVKRDVLEKKESAFYTNVMVYDEKSFAYYKPLLSDDGTAIGMIAVCESGALVNREVIKYVIPVIAVCLIISVFFGFIMVRYNKRIANRIVKIDKYMNSLANGEFKSEMPRELMSADDEIKHLATDGKRMAHSLMMLVEYDALTGLNNRRFADKKLQEIRVAAVEQGVKYCLCIADIDFFKKVNDTYGHEMGDVVLKAVADKLKAGMVGKGFAARWGGEEFLLIFKDRELDIARRELSMIMDQVRTIYVPDTDRQITMSFGLTTLVPGETIDEVLNRADANLYEAKETGRDQIICK</sequence>
<dbReference type="InterPro" id="IPR029787">
    <property type="entry name" value="Nucleotide_cyclase"/>
</dbReference>